<dbReference type="Gene3D" id="3.40.800.10">
    <property type="entry name" value="Ureohydrolase domain"/>
    <property type="match status" value="1"/>
</dbReference>
<evidence type="ECO:0000256" key="1">
    <source>
        <dbReference type="ARBA" id="ARBA00022723"/>
    </source>
</evidence>
<dbReference type="SUPFAM" id="SSF52768">
    <property type="entry name" value="Arginase/deacetylase"/>
    <property type="match status" value="1"/>
</dbReference>
<reference evidence="5 6" key="1">
    <citation type="submission" date="2017-06" db="EMBL/GenBank/DDBJ databases">
        <authorList>
            <person name="Kim H.J."/>
            <person name="Triplett B.A."/>
        </authorList>
    </citation>
    <scope>NUCLEOTIDE SEQUENCE [LARGE SCALE GENOMIC DNA]</scope>
    <source>
        <strain evidence="5 6">CGMCC 4.5593</strain>
    </source>
</reference>
<dbReference type="InterPro" id="IPR023696">
    <property type="entry name" value="Ureohydrolase_dom_sf"/>
</dbReference>
<keyword evidence="6" id="KW-1185">Reference proteome</keyword>
<evidence type="ECO:0000313" key="6">
    <source>
        <dbReference type="Proteomes" id="UP000198362"/>
    </source>
</evidence>
<dbReference type="Proteomes" id="UP000198362">
    <property type="component" value="Unassembled WGS sequence"/>
</dbReference>
<dbReference type="GO" id="GO:0005829">
    <property type="term" value="C:cytosol"/>
    <property type="evidence" value="ECO:0007669"/>
    <property type="project" value="TreeGrafter"/>
</dbReference>
<protein>
    <submittedName>
        <fullName evidence="5">Arginase</fullName>
    </submittedName>
</protein>
<dbReference type="PANTHER" id="PTHR43782:SF3">
    <property type="entry name" value="ARGINASE"/>
    <property type="match status" value="1"/>
</dbReference>
<keyword evidence="1" id="KW-0479">Metal-binding</keyword>
<comment type="similarity">
    <text evidence="4">Belongs to the arginase family.</text>
</comment>
<gene>
    <name evidence="5" type="ORF">SAMN05421812_101674</name>
</gene>
<evidence type="ECO:0000256" key="4">
    <source>
        <dbReference type="PROSITE-ProRule" id="PRU00742"/>
    </source>
</evidence>
<evidence type="ECO:0000313" key="5">
    <source>
        <dbReference type="EMBL" id="SNS75788.1"/>
    </source>
</evidence>
<dbReference type="PRINTS" id="PR00116">
    <property type="entry name" value="ARGINASE"/>
</dbReference>
<name>A0A239H427_9ACTN</name>
<dbReference type="InterPro" id="IPR006035">
    <property type="entry name" value="Ureohydrolase"/>
</dbReference>
<dbReference type="Pfam" id="PF00491">
    <property type="entry name" value="Arginase"/>
    <property type="match status" value="1"/>
</dbReference>
<accession>A0A239H427</accession>
<evidence type="ECO:0000256" key="2">
    <source>
        <dbReference type="ARBA" id="ARBA00022801"/>
    </source>
</evidence>
<proteinExistence type="inferred from homology"/>
<keyword evidence="2" id="KW-0378">Hydrolase</keyword>
<dbReference type="CDD" id="cd09999">
    <property type="entry name" value="Arginase-like_1"/>
    <property type="match status" value="1"/>
</dbReference>
<sequence>MDMDERWGLLGVPSSAGAHTPGLEKGPAALRAAGLASLLAGGVLDHGDVPGFRWRADLSRPTAKNVDAVARVASDTAAGVERILAAGQLPFVIGGDCSITVGVVAGFARAGVGPALLYVDGGPDLYTPLTRVNGNLDSMGLAHLLAIPGHVPAVAGVGPVVPLLAVSDVVCYGHSLPAVDHERGLLDRLGITHVHADDVRADPVRAASRARAAIESAGPRFVVHCDVDVLSFNDTPLADVPDSGDEPIGLRLTELAASLSVFASSPRFAGFVLTEVNPDHAPEPDLLPRFSATLAKSLSGSEVSPAR</sequence>
<dbReference type="PANTHER" id="PTHR43782">
    <property type="entry name" value="ARGINASE"/>
    <property type="match status" value="1"/>
</dbReference>
<organism evidence="5 6">
    <name type="scientific">Asanoa hainanensis</name>
    <dbReference type="NCBI Taxonomy" id="560556"/>
    <lineage>
        <taxon>Bacteria</taxon>
        <taxon>Bacillati</taxon>
        <taxon>Actinomycetota</taxon>
        <taxon>Actinomycetes</taxon>
        <taxon>Micromonosporales</taxon>
        <taxon>Micromonosporaceae</taxon>
        <taxon>Asanoa</taxon>
    </lineage>
</organism>
<dbReference type="PROSITE" id="PS51409">
    <property type="entry name" value="ARGINASE_2"/>
    <property type="match status" value="1"/>
</dbReference>
<dbReference type="GO" id="GO:0004053">
    <property type="term" value="F:arginase activity"/>
    <property type="evidence" value="ECO:0007669"/>
    <property type="project" value="TreeGrafter"/>
</dbReference>
<keyword evidence="3" id="KW-0464">Manganese</keyword>
<dbReference type="AlphaFoldDB" id="A0A239H427"/>
<dbReference type="EMBL" id="FZPH01000001">
    <property type="protein sequence ID" value="SNS75788.1"/>
    <property type="molecule type" value="Genomic_DNA"/>
</dbReference>
<evidence type="ECO:0000256" key="3">
    <source>
        <dbReference type="ARBA" id="ARBA00023211"/>
    </source>
</evidence>
<dbReference type="GO" id="GO:0030145">
    <property type="term" value="F:manganese ion binding"/>
    <property type="evidence" value="ECO:0007669"/>
    <property type="project" value="TreeGrafter"/>
</dbReference>